<dbReference type="Gene3D" id="1.10.10.60">
    <property type="entry name" value="Homeodomain-like"/>
    <property type="match status" value="1"/>
</dbReference>
<dbReference type="FunFam" id="1.10.10.60:FF:000284">
    <property type="entry name" value="Two-component system sensor histidine kinase/response regulator"/>
    <property type="match status" value="1"/>
</dbReference>
<evidence type="ECO:0000313" key="16">
    <source>
        <dbReference type="Proteomes" id="UP000267268"/>
    </source>
</evidence>
<dbReference type="Gene3D" id="2.60.40.10">
    <property type="entry name" value="Immunoglobulins"/>
    <property type="match status" value="1"/>
</dbReference>
<evidence type="ECO:0000256" key="6">
    <source>
        <dbReference type="ARBA" id="ARBA00022777"/>
    </source>
</evidence>
<dbReference type="SUPFAM" id="SSF55874">
    <property type="entry name" value="ATPase domain of HSP90 chaperone/DNA topoisomerase II/histidine kinase"/>
    <property type="match status" value="1"/>
</dbReference>
<dbReference type="FunFam" id="3.30.565.10:FF:000037">
    <property type="entry name" value="Hybrid sensor histidine kinase/response regulator"/>
    <property type="match status" value="1"/>
</dbReference>
<dbReference type="Pfam" id="PF07495">
    <property type="entry name" value="Y_Y_Y"/>
    <property type="match status" value="1"/>
</dbReference>
<dbReference type="InterPro" id="IPR001789">
    <property type="entry name" value="Sig_transdc_resp-reg_receiver"/>
</dbReference>
<dbReference type="PROSITE" id="PS50110">
    <property type="entry name" value="RESPONSE_REGULATORY"/>
    <property type="match status" value="1"/>
</dbReference>
<keyword evidence="16" id="KW-1185">Reference proteome</keyword>
<dbReference type="InterPro" id="IPR036890">
    <property type="entry name" value="HATPase_C_sf"/>
</dbReference>
<evidence type="ECO:0000256" key="5">
    <source>
        <dbReference type="ARBA" id="ARBA00022741"/>
    </source>
</evidence>
<protein>
    <recommendedName>
        <fullName evidence="2">histidine kinase</fullName>
        <ecNumber evidence="2">2.7.13.3</ecNumber>
    </recommendedName>
</protein>
<dbReference type="PRINTS" id="PR00344">
    <property type="entry name" value="BCTRLSENSOR"/>
</dbReference>
<dbReference type="Gene3D" id="1.10.287.130">
    <property type="match status" value="1"/>
</dbReference>
<keyword evidence="5" id="KW-0547">Nucleotide-binding</keyword>
<evidence type="ECO:0000256" key="10">
    <source>
        <dbReference type="ARBA" id="ARBA00023163"/>
    </source>
</evidence>
<evidence type="ECO:0000256" key="3">
    <source>
        <dbReference type="ARBA" id="ARBA00022553"/>
    </source>
</evidence>
<dbReference type="GO" id="GO:0000155">
    <property type="term" value="F:phosphorelay sensor kinase activity"/>
    <property type="evidence" value="ECO:0007669"/>
    <property type="project" value="InterPro"/>
</dbReference>
<dbReference type="InterPro" id="IPR005467">
    <property type="entry name" value="His_kinase_dom"/>
</dbReference>
<evidence type="ECO:0000256" key="8">
    <source>
        <dbReference type="ARBA" id="ARBA00023012"/>
    </source>
</evidence>
<dbReference type="InterPro" id="IPR009057">
    <property type="entry name" value="Homeodomain-like_sf"/>
</dbReference>
<evidence type="ECO:0000256" key="11">
    <source>
        <dbReference type="PROSITE-ProRule" id="PRU00169"/>
    </source>
</evidence>
<dbReference type="SUPFAM" id="SSF47384">
    <property type="entry name" value="Homodimeric domain of signal transducing histidine kinase"/>
    <property type="match status" value="1"/>
</dbReference>
<dbReference type="InterPro" id="IPR003594">
    <property type="entry name" value="HATPase_dom"/>
</dbReference>
<name>A0A3Q9FRN1_9BACT</name>
<dbReference type="Pfam" id="PF00072">
    <property type="entry name" value="Response_reg"/>
    <property type="match status" value="1"/>
</dbReference>
<dbReference type="PROSITE" id="PS01124">
    <property type="entry name" value="HTH_ARAC_FAMILY_2"/>
    <property type="match status" value="1"/>
</dbReference>
<dbReference type="PROSITE" id="PS50109">
    <property type="entry name" value="HIS_KIN"/>
    <property type="match status" value="1"/>
</dbReference>
<dbReference type="GO" id="GO:0005524">
    <property type="term" value="F:ATP binding"/>
    <property type="evidence" value="ECO:0007669"/>
    <property type="project" value="UniProtKB-KW"/>
</dbReference>
<evidence type="ECO:0000259" key="14">
    <source>
        <dbReference type="PROSITE" id="PS50110"/>
    </source>
</evidence>
<evidence type="ECO:0000256" key="7">
    <source>
        <dbReference type="ARBA" id="ARBA00022840"/>
    </source>
</evidence>
<dbReference type="InterPro" id="IPR018060">
    <property type="entry name" value="HTH_AraC"/>
</dbReference>
<feature type="domain" description="Response regulatory" evidence="14">
    <location>
        <begin position="1100"/>
        <end position="1215"/>
    </location>
</feature>
<evidence type="ECO:0000256" key="1">
    <source>
        <dbReference type="ARBA" id="ARBA00000085"/>
    </source>
</evidence>
<dbReference type="Pfam" id="PF07494">
    <property type="entry name" value="Reg_prop"/>
    <property type="match status" value="2"/>
</dbReference>
<evidence type="ECO:0000259" key="12">
    <source>
        <dbReference type="PROSITE" id="PS01124"/>
    </source>
</evidence>
<dbReference type="CDD" id="cd00082">
    <property type="entry name" value="HisKA"/>
    <property type="match status" value="1"/>
</dbReference>
<dbReference type="InterPro" id="IPR013783">
    <property type="entry name" value="Ig-like_fold"/>
</dbReference>
<dbReference type="FunFam" id="1.10.287.130:FF:000045">
    <property type="entry name" value="Two-component system sensor histidine kinase/response regulator"/>
    <property type="match status" value="1"/>
</dbReference>
<dbReference type="InterPro" id="IPR015943">
    <property type="entry name" value="WD40/YVTN_repeat-like_dom_sf"/>
</dbReference>
<gene>
    <name evidence="15" type="ORF">EI427_21515</name>
</gene>
<dbReference type="PANTHER" id="PTHR43547:SF2">
    <property type="entry name" value="HYBRID SIGNAL TRANSDUCTION HISTIDINE KINASE C"/>
    <property type="match status" value="1"/>
</dbReference>
<dbReference type="PANTHER" id="PTHR43547">
    <property type="entry name" value="TWO-COMPONENT HISTIDINE KINASE"/>
    <property type="match status" value="1"/>
</dbReference>
<dbReference type="Pfam" id="PF02518">
    <property type="entry name" value="HATPase_c"/>
    <property type="match status" value="1"/>
</dbReference>
<dbReference type="SUPFAM" id="SSF63829">
    <property type="entry name" value="Calcium-dependent phosphotriesterase"/>
    <property type="match status" value="3"/>
</dbReference>
<keyword evidence="10" id="KW-0804">Transcription</keyword>
<dbReference type="SMART" id="SM00342">
    <property type="entry name" value="HTH_ARAC"/>
    <property type="match status" value="1"/>
</dbReference>
<keyword evidence="3 11" id="KW-0597">Phosphoprotein</keyword>
<dbReference type="GO" id="GO:0003700">
    <property type="term" value="F:DNA-binding transcription factor activity"/>
    <property type="evidence" value="ECO:0007669"/>
    <property type="project" value="InterPro"/>
</dbReference>
<dbReference type="KEGG" id="fll:EI427_21515"/>
<dbReference type="InterPro" id="IPR036097">
    <property type="entry name" value="HisK_dim/P_sf"/>
</dbReference>
<organism evidence="15 16">
    <name type="scientific">Flammeovirga pectinis</name>
    <dbReference type="NCBI Taxonomy" id="2494373"/>
    <lineage>
        <taxon>Bacteria</taxon>
        <taxon>Pseudomonadati</taxon>
        <taxon>Bacteroidota</taxon>
        <taxon>Cytophagia</taxon>
        <taxon>Cytophagales</taxon>
        <taxon>Flammeovirgaceae</taxon>
        <taxon>Flammeovirga</taxon>
    </lineage>
</organism>
<dbReference type="InterPro" id="IPR003661">
    <property type="entry name" value="HisK_dim/P_dom"/>
</dbReference>
<dbReference type="Pfam" id="PF00512">
    <property type="entry name" value="HisKA"/>
    <property type="match status" value="1"/>
</dbReference>
<dbReference type="Gene3D" id="2.130.10.10">
    <property type="entry name" value="YVTN repeat-like/Quinoprotein amine dehydrogenase"/>
    <property type="match status" value="2"/>
</dbReference>
<dbReference type="Pfam" id="PF12833">
    <property type="entry name" value="HTH_18"/>
    <property type="match status" value="1"/>
</dbReference>
<accession>A0A3Q9FRN1</accession>
<feature type="modified residue" description="4-aspartylphosphate" evidence="11">
    <location>
        <position position="1148"/>
    </location>
</feature>
<keyword evidence="9" id="KW-0805">Transcription regulation</keyword>
<keyword evidence="4" id="KW-0808">Transferase</keyword>
<dbReference type="SMART" id="SM00448">
    <property type="entry name" value="REC"/>
    <property type="match status" value="1"/>
</dbReference>
<dbReference type="SMART" id="SM00388">
    <property type="entry name" value="HisKA"/>
    <property type="match status" value="1"/>
</dbReference>
<keyword evidence="6 15" id="KW-0418">Kinase</keyword>
<proteinExistence type="predicted"/>
<dbReference type="SMART" id="SM00387">
    <property type="entry name" value="HATPase_c"/>
    <property type="match status" value="1"/>
</dbReference>
<dbReference type="InterPro" id="IPR004358">
    <property type="entry name" value="Sig_transdc_His_kin-like_C"/>
</dbReference>
<dbReference type="RefSeq" id="WP_126618887.1">
    <property type="nucleotide sequence ID" value="NZ_CP034563.1"/>
</dbReference>
<feature type="domain" description="Histidine kinase" evidence="13">
    <location>
        <begin position="831"/>
        <end position="1058"/>
    </location>
</feature>
<evidence type="ECO:0000256" key="9">
    <source>
        <dbReference type="ARBA" id="ARBA00023015"/>
    </source>
</evidence>
<dbReference type="EMBL" id="CP034563">
    <property type="protein sequence ID" value="AZQ64806.1"/>
    <property type="molecule type" value="Genomic_DNA"/>
</dbReference>
<dbReference type="OrthoDB" id="9806995at2"/>
<keyword evidence="7" id="KW-0067">ATP-binding</keyword>
<feature type="domain" description="HTH araC/xylS-type" evidence="12">
    <location>
        <begin position="1247"/>
        <end position="1346"/>
    </location>
</feature>
<dbReference type="CDD" id="cd17574">
    <property type="entry name" value="REC_OmpR"/>
    <property type="match status" value="1"/>
</dbReference>
<dbReference type="Proteomes" id="UP000267268">
    <property type="component" value="Chromosome 2"/>
</dbReference>
<evidence type="ECO:0000313" key="15">
    <source>
        <dbReference type="EMBL" id="AZQ64806.1"/>
    </source>
</evidence>
<keyword evidence="8" id="KW-0902">Two-component regulatory system</keyword>
<dbReference type="SUPFAM" id="SSF46689">
    <property type="entry name" value="Homeodomain-like"/>
    <property type="match status" value="1"/>
</dbReference>
<evidence type="ECO:0000259" key="13">
    <source>
        <dbReference type="PROSITE" id="PS50109"/>
    </source>
</evidence>
<dbReference type="InterPro" id="IPR011110">
    <property type="entry name" value="Reg_prop"/>
</dbReference>
<dbReference type="GO" id="GO:0043565">
    <property type="term" value="F:sequence-specific DNA binding"/>
    <property type="evidence" value="ECO:0007669"/>
    <property type="project" value="InterPro"/>
</dbReference>
<evidence type="ECO:0000256" key="2">
    <source>
        <dbReference type="ARBA" id="ARBA00012438"/>
    </source>
</evidence>
<reference evidence="15 16" key="1">
    <citation type="submission" date="2018-12" db="EMBL/GenBank/DDBJ databases">
        <title>Flammeovirga pectinis sp. nov., isolated from the gut of the Korean scallop, Patinopecten yessoensis.</title>
        <authorList>
            <person name="Bae J.-W."/>
            <person name="Jeong Y.-S."/>
            <person name="Kang W."/>
        </authorList>
    </citation>
    <scope>NUCLEOTIDE SEQUENCE [LARGE SCALE GENOMIC DNA]</scope>
    <source>
        <strain evidence="15 16">L12M1</strain>
    </source>
</reference>
<dbReference type="EC" id="2.7.13.3" evidence="2"/>
<dbReference type="InterPro" id="IPR011006">
    <property type="entry name" value="CheY-like_superfamily"/>
</dbReference>
<comment type="catalytic activity">
    <reaction evidence="1">
        <text>ATP + protein L-histidine = ADP + protein N-phospho-L-histidine.</text>
        <dbReference type="EC" id="2.7.13.3"/>
    </reaction>
</comment>
<dbReference type="Gene3D" id="3.30.565.10">
    <property type="entry name" value="Histidine kinase-like ATPase, C-terminal domain"/>
    <property type="match status" value="1"/>
</dbReference>
<sequence length="1351" mass="156857">MKRLTYFLILIFFSLNIFATPRNLELQHIDLPESISSKQVTCFLEDDLGFMWIGLSSGLVRYDGYRSEKMMQYNIRHLIMDQDKNVWVATFSEIYKYDVEECSFKRIDLALGSKFTPFSMTLSSKGEVVVSTNKGFHIINTATEKVVSYQHHKGIDKGLSDNIVRVIYEDKQGDFWIGTHDQLNKLDRKTETFTRYRLQDKSEVYKKNNLILDIISLSDKDDDQLLIGTETGIALFNTKTGAFKKYHQKNDEKTLSNDVIKSLCKINSNEVWVGTGYGLNIFSLKTFTFQRYFADFNNHYSISSNIVNDIYKDRSGTIWIGTNNGVDNITFLDNAFKTNIFPHSEKFLQRGISVRNFAEDKKGNIWLATSNHGLIKYDKEKDEYEYFKVPRILHSSVKQVLVDKENKVWIVTVGGLNVYDQKTKKMYAYVADISNDLALQTNYLFCISESPKGQIWLGSMYGIYKVNQKENNKIEFVNFKRDDDNENSISGNYISNIIFQDNENPWIATGDGVNYFNLSQGKFYKYLINNEVRVVNLNQLLVDKEGIVWGSSRKKIYKFDKNNKEFVEKFSTDNIIRSFQIEGNELWYATNVNINVYNFSTANNLVLSSTRTGIKNFNRVATAKLDGRIYFGGLSGYVSFLPNEVNKKSIEPIVRITGLKVSNKEIKAHYELNDRVLYTTNLNKVKEVTLNHEENTFTIYFSAMDFRENNTHSYQFKLEGLQDEWETMSGLTDFVSYNKIKPGKYTFKVRASNNFGEFGEKYTTLDFVINPPLWATWWAKTIYFTMLCLLFFIARKISVKNVKVQNKMHLEQVEREKSEEVNQMKIKFFTNISHELRTPLTLISSPLDELETIEVDTQKLKLIQIIQRNTARLSRMVNQVLDLRKIDQGAEKLSIEEYDIVRLSRNITHDFMETALQRNIDLNFNTNQPEGIMWFDLEKLEKVVYNLISNSLKYTPDNGTIGVRMDVAKANHPYRKIPLTDYQQIIISDSGIGIPKDLQSQIFERFTNIQMDNFMGQQGTGIGLSLVHDYVKMHGGWVELKSEEGNGSEFTVYLPLSKTFIEDYEEKHIEKEIVEEEYHHEEEIVEEEIEMSLDKGGKEKILVVEDDRDMQSFLVHCLEETYQIITANNGREGWEKAKKEMPDLILSDVMMPEMDGIEFCTKAKSDLLTNHIPFVLLTAKGGIDNKKDGIEHGADDYIAKPFNVDYLRVRVNNILTQREKLRESFRREMKTQPNEVVVPSFEEKFLDEVMQEIEKNMDNSEFNVKTLGEKIGMGQTNLYRKIKSMTGMTANEFIRNVRLKRAGQLLKQGQYNVSDVMYMVGFTHRSYFSKSFKEVYGVTPKEYTKQENTIE</sequence>
<dbReference type="InterPro" id="IPR011123">
    <property type="entry name" value="Y_Y_Y"/>
</dbReference>
<evidence type="ECO:0000256" key="4">
    <source>
        <dbReference type="ARBA" id="ARBA00022679"/>
    </source>
</evidence>
<dbReference type="SUPFAM" id="SSF52172">
    <property type="entry name" value="CheY-like"/>
    <property type="match status" value="1"/>
</dbReference>
<dbReference type="Gene3D" id="3.40.50.2300">
    <property type="match status" value="1"/>
</dbReference>